<accession>A0A133KKK6</accession>
<sequence length="58" mass="6313">MTSCTTPGHVDVCTSWCGHRCGHTTAKSGKITLVWHNYETKGRGDLLPRPKIETPSCG</sequence>
<dbReference type="Proteomes" id="UP000070092">
    <property type="component" value="Unassembled WGS sequence"/>
</dbReference>
<gene>
    <name evidence="1" type="ORF">HMPREF3196_01978</name>
</gene>
<reference evidence="1 2" key="1">
    <citation type="submission" date="2016-01" db="EMBL/GenBank/DDBJ databases">
        <authorList>
            <person name="Oliw E.H."/>
        </authorList>
    </citation>
    <scope>NUCLEOTIDE SEQUENCE [LARGE SCALE GENOMIC DNA]</scope>
    <source>
        <strain evidence="1 2">MJR8628B</strain>
    </source>
</reference>
<protein>
    <submittedName>
        <fullName evidence="1">Uncharacterized protein</fullName>
    </submittedName>
</protein>
<proteinExistence type="predicted"/>
<evidence type="ECO:0000313" key="1">
    <source>
        <dbReference type="EMBL" id="KWZ80123.1"/>
    </source>
</evidence>
<dbReference type="PATRIC" id="fig|1681.53.peg.1926"/>
<organism evidence="1 2">
    <name type="scientific">Bifidobacterium bifidum</name>
    <dbReference type="NCBI Taxonomy" id="1681"/>
    <lineage>
        <taxon>Bacteria</taxon>
        <taxon>Bacillati</taxon>
        <taxon>Actinomycetota</taxon>
        <taxon>Actinomycetes</taxon>
        <taxon>Bifidobacteriales</taxon>
        <taxon>Bifidobacteriaceae</taxon>
        <taxon>Bifidobacterium</taxon>
    </lineage>
</organism>
<comment type="caution">
    <text evidence="1">The sequence shown here is derived from an EMBL/GenBank/DDBJ whole genome shotgun (WGS) entry which is preliminary data.</text>
</comment>
<dbReference type="EMBL" id="LRPO01000053">
    <property type="protein sequence ID" value="KWZ80123.1"/>
    <property type="molecule type" value="Genomic_DNA"/>
</dbReference>
<name>A0A133KKK6_BIFBI</name>
<evidence type="ECO:0000313" key="2">
    <source>
        <dbReference type="Proteomes" id="UP000070092"/>
    </source>
</evidence>
<dbReference type="AlphaFoldDB" id="A0A133KKK6"/>